<dbReference type="RefSeq" id="WP_234762305.1">
    <property type="nucleotide sequence ID" value="NZ_JAKEIP010000028.1"/>
</dbReference>
<sequence>MSSTRRAETFPANTPAASQIFTTVLSHGPLTRLEVARRAGLSPAAVTKAVRPLIEAGYLVEDADEPARPALGRPANPVRVDGGRALFIGVKVTGDEIIGVLTDLCCRIRVARHAPLPDRDPKGVLASVAELTGELLTAAGDLGVPVLGLGIAVSGDVDRGAGVVRYSPFLEWREVPLAELAAATTGLPVTVDNDVRALTVAEQWFGAGVGLSDFAVVTVGAGIGCGLVVHGRVVAGAQGVAGEIGHVTVDPAGPPCHCGNRGCVEAIAGDAAIVRRIRETTGVEVTDTAAAVELAHQGDTGAREAYARAGEAIGRGIATVANLLGPERVIISGEGLAAHDLFAEQIREAFTAAAFGSAAQCDLQTRPLPFEEWARGAAATAIQSFIRADQQQ</sequence>
<dbReference type="InterPro" id="IPR036388">
    <property type="entry name" value="WH-like_DNA-bd_sf"/>
</dbReference>
<dbReference type="CDD" id="cd00090">
    <property type="entry name" value="HTH_ARSR"/>
    <property type="match status" value="1"/>
</dbReference>
<dbReference type="InterPro" id="IPR000600">
    <property type="entry name" value="ROK"/>
</dbReference>
<dbReference type="Proteomes" id="UP001139384">
    <property type="component" value="Unassembled WGS sequence"/>
</dbReference>
<comment type="similarity">
    <text evidence="1">Belongs to the ROK (NagC/XylR) family.</text>
</comment>
<protein>
    <submittedName>
        <fullName evidence="2">ROK family protein</fullName>
    </submittedName>
</protein>
<reference evidence="2" key="1">
    <citation type="submission" date="2022-01" db="EMBL/GenBank/DDBJ databases">
        <title>Draft Genome Sequences of Seven Type Strains of the Genus Streptomyces.</title>
        <authorList>
            <person name="Aziz S."/>
            <person name="Coretto E."/>
            <person name="Chronakova A."/>
            <person name="Sproer C."/>
            <person name="Huber K."/>
            <person name="Nouioui I."/>
            <person name="Gross H."/>
        </authorList>
    </citation>
    <scope>NUCLEOTIDE SEQUENCE</scope>
    <source>
        <strain evidence="2">DSM 103493</strain>
    </source>
</reference>
<gene>
    <name evidence="2" type="ORF">L0P92_10720</name>
</gene>
<keyword evidence="3" id="KW-1185">Reference proteome</keyword>
<comment type="caution">
    <text evidence="2">The sequence shown here is derived from an EMBL/GenBank/DDBJ whole genome shotgun (WGS) entry which is preliminary data.</text>
</comment>
<dbReference type="CDD" id="cd24073">
    <property type="entry name" value="ASKHA_ATPase_ROK_CYANR"/>
    <property type="match status" value="1"/>
</dbReference>
<dbReference type="Pfam" id="PF13412">
    <property type="entry name" value="HTH_24"/>
    <property type="match status" value="1"/>
</dbReference>
<dbReference type="InterPro" id="IPR011991">
    <property type="entry name" value="ArsR-like_HTH"/>
</dbReference>
<evidence type="ECO:0000256" key="1">
    <source>
        <dbReference type="ARBA" id="ARBA00006479"/>
    </source>
</evidence>
<dbReference type="InterPro" id="IPR036390">
    <property type="entry name" value="WH_DNA-bd_sf"/>
</dbReference>
<accession>A0A9X1PVU7</accession>
<dbReference type="InterPro" id="IPR043129">
    <property type="entry name" value="ATPase_NBD"/>
</dbReference>
<evidence type="ECO:0000313" key="2">
    <source>
        <dbReference type="EMBL" id="MCF1594038.1"/>
    </source>
</evidence>
<proteinExistence type="inferred from homology"/>
<dbReference type="Gene3D" id="1.10.10.10">
    <property type="entry name" value="Winged helix-like DNA-binding domain superfamily/Winged helix DNA-binding domain"/>
    <property type="match status" value="1"/>
</dbReference>
<organism evidence="2 3">
    <name type="scientific">Streptomyces muensis</name>
    <dbReference type="NCBI Taxonomy" id="1077944"/>
    <lineage>
        <taxon>Bacteria</taxon>
        <taxon>Bacillati</taxon>
        <taxon>Actinomycetota</taxon>
        <taxon>Actinomycetes</taxon>
        <taxon>Kitasatosporales</taxon>
        <taxon>Streptomycetaceae</taxon>
        <taxon>Streptomyces</taxon>
    </lineage>
</organism>
<dbReference type="InterPro" id="IPR049874">
    <property type="entry name" value="ROK_cs"/>
</dbReference>
<dbReference type="Pfam" id="PF00480">
    <property type="entry name" value="ROK"/>
    <property type="match status" value="1"/>
</dbReference>
<dbReference type="EMBL" id="JAKEIP010000028">
    <property type="protein sequence ID" value="MCF1594038.1"/>
    <property type="molecule type" value="Genomic_DNA"/>
</dbReference>
<dbReference type="Gene3D" id="3.30.420.40">
    <property type="match status" value="2"/>
</dbReference>
<dbReference type="PANTHER" id="PTHR18964">
    <property type="entry name" value="ROK (REPRESSOR, ORF, KINASE) FAMILY"/>
    <property type="match status" value="1"/>
</dbReference>
<dbReference type="PANTHER" id="PTHR18964:SF149">
    <property type="entry name" value="BIFUNCTIONAL UDP-N-ACETYLGLUCOSAMINE 2-EPIMERASE_N-ACETYLMANNOSAMINE KINASE"/>
    <property type="match status" value="1"/>
</dbReference>
<dbReference type="SUPFAM" id="SSF46785">
    <property type="entry name" value="Winged helix' DNA-binding domain"/>
    <property type="match status" value="1"/>
</dbReference>
<dbReference type="SUPFAM" id="SSF53067">
    <property type="entry name" value="Actin-like ATPase domain"/>
    <property type="match status" value="1"/>
</dbReference>
<dbReference type="AlphaFoldDB" id="A0A9X1PVU7"/>
<name>A0A9X1PVU7_STRM4</name>
<dbReference type="PROSITE" id="PS01125">
    <property type="entry name" value="ROK"/>
    <property type="match status" value="1"/>
</dbReference>
<evidence type="ECO:0000313" key="3">
    <source>
        <dbReference type="Proteomes" id="UP001139384"/>
    </source>
</evidence>